<accession>A0A5C6A911</accession>
<dbReference type="PROSITE" id="PS00018">
    <property type="entry name" value="EF_HAND_1"/>
    <property type="match status" value="1"/>
</dbReference>
<keyword evidence="3" id="KW-1185">Reference proteome</keyword>
<dbReference type="Proteomes" id="UP000316213">
    <property type="component" value="Unassembled WGS sequence"/>
</dbReference>
<dbReference type="SUPFAM" id="SSF117074">
    <property type="entry name" value="Hypothetical protein PA1324"/>
    <property type="match status" value="1"/>
</dbReference>
<reference evidence="2 3" key="1">
    <citation type="submission" date="2019-02" db="EMBL/GenBank/DDBJ databases">
        <title>Deep-cultivation of Planctomycetes and their phenomic and genomic characterization uncovers novel biology.</title>
        <authorList>
            <person name="Wiegand S."/>
            <person name="Jogler M."/>
            <person name="Boedeker C."/>
            <person name="Pinto D."/>
            <person name="Vollmers J."/>
            <person name="Rivas-Marin E."/>
            <person name="Kohn T."/>
            <person name="Peeters S.H."/>
            <person name="Heuer A."/>
            <person name="Rast P."/>
            <person name="Oberbeckmann S."/>
            <person name="Bunk B."/>
            <person name="Jeske O."/>
            <person name="Meyerdierks A."/>
            <person name="Storesund J.E."/>
            <person name="Kallscheuer N."/>
            <person name="Luecker S."/>
            <person name="Lage O.M."/>
            <person name="Pohl T."/>
            <person name="Merkel B.J."/>
            <person name="Hornburger P."/>
            <person name="Mueller R.-W."/>
            <person name="Bruemmer F."/>
            <person name="Labrenz M."/>
            <person name="Spormann A.M."/>
            <person name="Op Den Camp H."/>
            <person name="Overmann J."/>
            <person name="Amann R."/>
            <person name="Jetten M.S.M."/>
            <person name="Mascher T."/>
            <person name="Medema M.H."/>
            <person name="Devos D.P."/>
            <person name="Kaster A.-K."/>
            <person name="Ovreas L."/>
            <person name="Rohde M."/>
            <person name="Galperin M.Y."/>
            <person name="Jogler C."/>
        </authorList>
    </citation>
    <scope>NUCLEOTIDE SEQUENCE [LARGE SCALE GENOMIC DNA]</scope>
    <source>
        <strain evidence="2 3">Pla100</strain>
    </source>
</reference>
<dbReference type="InterPro" id="IPR018247">
    <property type="entry name" value="EF_Hand_1_Ca_BS"/>
</dbReference>
<dbReference type="PANTHER" id="PTHR34819:SF3">
    <property type="entry name" value="CELL SURFACE PROTEIN"/>
    <property type="match status" value="1"/>
</dbReference>
<feature type="domain" description="DUF11" evidence="1">
    <location>
        <begin position="492"/>
        <end position="614"/>
    </location>
</feature>
<dbReference type="EMBL" id="SJPM01000006">
    <property type="protein sequence ID" value="TWT95531.1"/>
    <property type="molecule type" value="Genomic_DNA"/>
</dbReference>
<dbReference type="NCBIfam" id="TIGR01451">
    <property type="entry name" value="B_ant_repeat"/>
    <property type="match status" value="3"/>
</dbReference>
<evidence type="ECO:0000313" key="2">
    <source>
        <dbReference type="EMBL" id="TWT95531.1"/>
    </source>
</evidence>
<dbReference type="InterPro" id="IPR047589">
    <property type="entry name" value="DUF11_rpt"/>
</dbReference>
<evidence type="ECO:0000259" key="1">
    <source>
        <dbReference type="Pfam" id="PF01345"/>
    </source>
</evidence>
<evidence type="ECO:0000313" key="3">
    <source>
        <dbReference type="Proteomes" id="UP000316213"/>
    </source>
</evidence>
<dbReference type="InterPro" id="IPR001434">
    <property type="entry name" value="OmcB-like_DUF11"/>
</dbReference>
<dbReference type="InterPro" id="IPR013320">
    <property type="entry name" value="ConA-like_dom_sf"/>
</dbReference>
<protein>
    <recommendedName>
        <fullName evidence="1">DUF11 domain-containing protein</fullName>
    </recommendedName>
</protein>
<dbReference type="OrthoDB" id="252653at2"/>
<dbReference type="PANTHER" id="PTHR34819">
    <property type="entry name" value="LARGE CYSTEINE-RICH PERIPLASMIC PROTEIN OMCB"/>
    <property type="match status" value="1"/>
</dbReference>
<dbReference type="SUPFAM" id="SSF49899">
    <property type="entry name" value="Concanavalin A-like lectins/glucanases"/>
    <property type="match status" value="1"/>
</dbReference>
<dbReference type="InterPro" id="IPR013783">
    <property type="entry name" value="Ig-like_fold"/>
</dbReference>
<feature type="domain" description="DUF11" evidence="1">
    <location>
        <begin position="755"/>
        <end position="873"/>
    </location>
</feature>
<gene>
    <name evidence="2" type="ORF">Pla100_31720</name>
</gene>
<sequence>MRMNPYKNARILKRDTPLRIESLESRRLMASDLLLAGIDAPSSSLANHGTVSVIDLRDNEVSPIRPTSFIQSTAGDAGTIFGDEVSGPTEGVTGMASLKDGRVARTVSLSSNRTTTGPSELVVQSSVAGSVVVRADVRLNGQAVSVADLTHDVDQRHLVGITAADPSSPQTARLIRIDPDTGLAEDIGDTGLSGQVSIAMAGDGTLYAVSQQNGFTPLMLHRLNVQDGSVLDSRAVVDVSPFGFTTGLAVQPDTGLLFASESHLGRFFTIDPTSTGTLTRDFLSIQPPLRGVSGDVSFVTRQDSTEVEQLFHADFNANADGFEIDNSGGEVAGMWHRSLGRREDGQLNHSLSGSFYYGLFEGPEGGGNTIRDRHHRGVIVSPEVDLPADGTSILSFSYLLDTRPELNRDFVTVSINDGTNVTTILSRADGTLPETRGDWLTATHDLSAFAGQTIRVEFEYDSGDPVLVDPEGWYVDDVIIVHLADPPPLQVDLTATKTADFDEVAPGDTLVYTITVTNQTMSETDGTMVTVADTLPPEVTLDPSGTTEGYRVEADGRILWELDELPVGETETFLLAVRVNDSDVGGEVVVMTNSVTVTAAQPDPNPDDNTAEKDVDRVTPVRIDLAVTKAVDQAVAAPNETLVYTITVTNTDKSNATATAFTVTDTLPEGVTLVESGTTPGFAILPDNRIQWTAQSLAIGQSPLQYIITATINNMDVGDVSRFLTNTVAVEDTVTDDDNDQAEATTEVPPAPMADLSINKTVDNANPVIGEAITFTIMVTNSGTSRSDATGVMVTDVVPAGLTITDIVTTAGTYDPGTGVWEGFGLSRGSTETLTIVSTVEAITGGRVLVNTASAAANQEDPDDTNDSDSVTIIPTQTVQFITPLSVFRQAPADNAIPDLNPDLGEITVSGDEAAIIGFAWADIDLDGQWDSNEQPRAGYSFFLDLNRDTIFDPQTEPQSLSDSNGRYVFTGLTAGEYLIRETDFESGVNFLSTFPVSGSHLVNVSAGEIVSGASGQAQTPNFGGFEFATLVRPADQFTKFVTDPDYPLLLPSLVPWQAITVTNPTDAVIRIESLDDSRLSERSRELIQMRSLSDDDTFVESSAITFPIEVPVGGKARFLLLYDPAIRDESTNRVESQFPDWLNPEDRLSFHTFGADERIELVTDTGLRFPVHLAGGSTFDSDVSHDGTVDVLDFNLLDDLLLPQPVIVKGVSERFDPTADVNARCPNGADTVTGTCTFPVGPTPQREIGLGDFGPLNVEFVTPASSRSSVELVDAALKQIFG</sequence>
<name>A0A5C6A911_9BACT</name>
<comment type="caution">
    <text evidence="2">The sequence shown here is derived from an EMBL/GenBank/DDBJ whole genome shotgun (WGS) entry which is preliminary data.</text>
</comment>
<dbReference type="Gene3D" id="2.60.40.10">
    <property type="entry name" value="Immunoglobulins"/>
    <property type="match status" value="1"/>
</dbReference>
<proteinExistence type="predicted"/>
<feature type="domain" description="DUF11" evidence="1">
    <location>
        <begin position="624"/>
        <end position="745"/>
    </location>
</feature>
<organism evidence="2 3">
    <name type="scientific">Neorhodopirellula pilleata</name>
    <dbReference type="NCBI Taxonomy" id="2714738"/>
    <lineage>
        <taxon>Bacteria</taxon>
        <taxon>Pseudomonadati</taxon>
        <taxon>Planctomycetota</taxon>
        <taxon>Planctomycetia</taxon>
        <taxon>Pirellulales</taxon>
        <taxon>Pirellulaceae</taxon>
        <taxon>Neorhodopirellula</taxon>
    </lineage>
</organism>
<dbReference type="Pfam" id="PF01345">
    <property type="entry name" value="DUF11"/>
    <property type="match status" value="3"/>
</dbReference>
<dbReference type="InterPro" id="IPR051172">
    <property type="entry name" value="Chlamydia_OmcB"/>
</dbReference>
<dbReference type="SUPFAM" id="SSF63829">
    <property type="entry name" value="Calcium-dependent phosphotriesterase"/>
    <property type="match status" value="1"/>
</dbReference>